<dbReference type="RefSeq" id="WP_265765540.1">
    <property type="nucleotide sequence ID" value="NZ_JAGGJA010000004.1"/>
</dbReference>
<dbReference type="InterPro" id="IPR027417">
    <property type="entry name" value="P-loop_NTPase"/>
</dbReference>
<reference evidence="5 6" key="1">
    <citation type="submission" date="2021-03" db="EMBL/GenBank/DDBJ databases">
        <title>Aliifodinibius sp. nov., a new bacterium isolated from saline soil.</title>
        <authorList>
            <person name="Galisteo C."/>
            <person name="De La Haba R."/>
            <person name="Sanchez-Porro C."/>
            <person name="Ventosa A."/>
        </authorList>
    </citation>
    <scope>NUCLEOTIDE SEQUENCE [LARGE SCALE GENOMIC DNA]</scope>
    <source>
        <strain evidence="5 6">1BSP15-2V2</strain>
    </source>
</reference>
<protein>
    <submittedName>
        <fullName evidence="5">Type II/IV secretion system protein</fullName>
    </submittedName>
</protein>
<feature type="domain" description="Bacterial type II secretion system protein E" evidence="4">
    <location>
        <begin position="405"/>
        <end position="419"/>
    </location>
</feature>
<dbReference type="InterPro" id="IPR001482">
    <property type="entry name" value="T2SS/T4SS_dom"/>
</dbReference>
<dbReference type="InterPro" id="IPR007831">
    <property type="entry name" value="T2SS_GspE_N"/>
</dbReference>
<dbReference type="PROSITE" id="PS00662">
    <property type="entry name" value="T2SP_E"/>
    <property type="match status" value="1"/>
</dbReference>
<evidence type="ECO:0000259" key="4">
    <source>
        <dbReference type="PROSITE" id="PS00662"/>
    </source>
</evidence>
<dbReference type="Pfam" id="PF05157">
    <property type="entry name" value="MshEN"/>
    <property type="match status" value="1"/>
</dbReference>
<dbReference type="CDD" id="cd01129">
    <property type="entry name" value="PulE-GspE-like"/>
    <property type="match status" value="1"/>
</dbReference>
<evidence type="ECO:0000256" key="2">
    <source>
        <dbReference type="ARBA" id="ARBA00022741"/>
    </source>
</evidence>
<dbReference type="Gene3D" id="3.40.50.300">
    <property type="entry name" value="P-loop containing nucleotide triphosphate hydrolases"/>
    <property type="match status" value="1"/>
</dbReference>
<comment type="caution">
    <text evidence="5">The sequence shown here is derived from an EMBL/GenBank/DDBJ whole genome shotgun (WGS) entry which is preliminary data.</text>
</comment>
<dbReference type="EMBL" id="JAGGJA010000004">
    <property type="protein sequence ID" value="MCW9706808.1"/>
    <property type="molecule type" value="Genomic_DNA"/>
</dbReference>
<evidence type="ECO:0000313" key="5">
    <source>
        <dbReference type="EMBL" id="MCW9706808.1"/>
    </source>
</evidence>
<comment type="similarity">
    <text evidence="1">Belongs to the GSP E family.</text>
</comment>
<dbReference type="PANTHER" id="PTHR30258:SF1">
    <property type="entry name" value="PROTEIN TRANSPORT PROTEIN HOFB HOMOLOG"/>
    <property type="match status" value="1"/>
</dbReference>
<dbReference type="PANTHER" id="PTHR30258">
    <property type="entry name" value="TYPE II SECRETION SYSTEM PROTEIN GSPE-RELATED"/>
    <property type="match status" value="1"/>
</dbReference>
<name>A0ABT3PM63_9BACT</name>
<dbReference type="Gene3D" id="3.30.450.90">
    <property type="match status" value="1"/>
</dbReference>
<evidence type="ECO:0000313" key="6">
    <source>
        <dbReference type="Proteomes" id="UP001207918"/>
    </source>
</evidence>
<dbReference type="SUPFAM" id="SSF160246">
    <property type="entry name" value="EspE N-terminal domain-like"/>
    <property type="match status" value="1"/>
</dbReference>
<evidence type="ECO:0000256" key="1">
    <source>
        <dbReference type="ARBA" id="ARBA00006611"/>
    </source>
</evidence>
<accession>A0ABT3PM63</accession>
<dbReference type="InterPro" id="IPR037257">
    <property type="entry name" value="T2SS_E_N_sf"/>
</dbReference>
<dbReference type="Proteomes" id="UP001207918">
    <property type="component" value="Unassembled WGS sequence"/>
</dbReference>
<dbReference type="Pfam" id="PF00437">
    <property type="entry name" value="T2SSE"/>
    <property type="match status" value="1"/>
</dbReference>
<proteinExistence type="inferred from homology"/>
<organism evidence="5 6">
    <name type="scientific">Fodinibius salsisoli</name>
    <dbReference type="NCBI Taxonomy" id="2820877"/>
    <lineage>
        <taxon>Bacteria</taxon>
        <taxon>Pseudomonadati</taxon>
        <taxon>Balneolota</taxon>
        <taxon>Balneolia</taxon>
        <taxon>Balneolales</taxon>
        <taxon>Balneolaceae</taxon>
        <taxon>Fodinibius</taxon>
    </lineage>
</organism>
<keyword evidence="6" id="KW-1185">Reference proteome</keyword>
<keyword evidence="3" id="KW-0067">ATP-binding</keyword>
<sequence length="593" mass="66960">MGKVQTHRHIGEMMQENGIITQEQLDKARQIQASGVDMSTRKFAQILQDQLDVDRHLVLKSIADIFGIKEFRMLEGEAGEQQLQEIKDLLEELTEEVTNDFIDQSALPISRQNQKLVILTADPTNPRITDLAGELSANHFELVYCERGTLRTLIEQVLYKQNNILEQLNDVEIEEPEINEKADEIKEEELDAEINQSMLNKLVEGMLVEAVRRGASDVHVIPTGNRSTDIRFRIDGKLQLWHQQEKVKPEAIVAVVKDKTKNVDRFERDSSQDGFIQRKIDNVNIRFRVSIMPIVGTEFNRKFESVVIRILDDRKVITDLNKLGLQSNALHLFRKAINKPSGIVIITGPTGSGKSTSLIAALHHVMDPSKNVLTVEDPTEYIIKGARQLKINSHMTFDMSMRGILRHDPDIVLVGEIRDLNTAEIAIKLANTGHLTFSTLHTNDAPSAVSRLYKMGVEPFLIANAVNLIMAQRLVRKLCDHCKIEDTDLHPELARGIGFTDEEIAESTFYKARELGCDHCINGYKGRAAIIEALYFTKEIRNLILDAGANIDEEEIRSYAIKNGMMSLRASGRERVKEGLTSIEEILAMTVED</sequence>
<gene>
    <name evidence="5" type="ORF">J6I44_08060</name>
</gene>
<keyword evidence="2" id="KW-0547">Nucleotide-binding</keyword>
<dbReference type="SUPFAM" id="SSF52540">
    <property type="entry name" value="P-loop containing nucleoside triphosphate hydrolases"/>
    <property type="match status" value="1"/>
</dbReference>
<evidence type="ECO:0000256" key="3">
    <source>
        <dbReference type="ARBA" id="ARBA00022840"/>
    </source>
</evidence>